<evidence type="ECO:0000313" key="2">
    <source>
        <dbReference type="EMBL" id="KAJ1153279.1"/>
    </source>
</evidence>
<comment type="caution">
    <text evidence="2">The sequence shown here is derived from an EMBL/GenBank/DDBJ whole genome shotgun (WGS) entry which is preliminary data.</text>
</comment>
<evidence type="ECO:0000313" key="3">
    <source>
        <dbReference type="Proteomes" id="UP001066276"/>
    </source>
</evidence>
<dbReference type="Proteomes" id="UP001066276">
    <property type="component" value="Chromosome 5"/>
</dbReference>
<dbReference type="AlphaFoldDB" id="A0AAV7RLY5"/>
<protein>
    <submittedName>
        <fullName evidence="2">Uncharacterized protein</fullName>
    </submittedName>
</protein>
<feature type="region of interest" description="Disordered" evidence="1">
    <location>
        <begin position="73"/>
        <end position="93"/>
    </location>
</feature>
<accession>A0AAV7RLY5</accession>
<name>A0AAV7RLY5_PLEWA</name>
<organism evidence="2 3">
    <name type="scientific">Pleurodeles waltl</name>
    <name type="common">Iberian ribbed newt</name>
    <dbReference type="NCBI Taxonomy" id="8319"/>
    <lineage>
        <taxon>Eukaryota</taxon>
        <taxon>Metazoa</taxon>
        <taxon>Chordata</taxon>
        <taxon>Craniata</taxon>
        <taxon>Vertebrata</taxon>
        <taxon>Euteleostomi</taxon>
        <taxon>Amphibia</taxon>
        <taxon>Batrachia</taxon>
        <taxon>Caudata</taxon>
        <taxon>Salamandroidea</taxon>
        <taxon>Salamandridae</taxon>
        <taxon>Pleurodelinae</taxon>
        <taxon>Pleurodeles</taxon>
    </lineage>
</organism>
<proteinExistence type="predicted"/>
<evidence type="ECO:0000256" key="1">
    <source>
        <dbReference type="SAM" id="MobiDB-lite"/>
    </source>
</evidence>
<gene>
    <name evidence="2" type="ORF">NDU88_006040</name>
</gene>
<feature type="compositionally biased region" description="Basic and acidic residues" evidence="1">
    <location>
        <begin position="9"/>
        <end position="22"/>
    </location>
</feature>
<reference evidence="2" key="1">
    <citation type="journal article" date="2022" name="bioRxiv">
        <title>Sequencing and chromosome-scale assembly of the giantPleurodeles waltlgenome.</title>
        <authorList>
            <person name="Brown T."/>
            <person name="Elewa A."/>
            <person name="Iarovenko S."/>
            <person name="Subramanian E."/>
            <person name="Araus A.J."/>
            <person name="Petzold A."/>
            <person name="Susuki M."/>
            <person name="Suzuki K.-i.T."/>
            <person name="Hayashi T."/>
            <person name="Toyoda A."/>
            <person name="Oliveira C."/>
            <person name="Osipova E."/>
            <person name="Leigh N.D."/>
            <person name="Simon A."/>
            <person name="Yun M.H."/>
        </authorList>
    </citation>
    <scope>NUCLEOTIDE SEQUENCE</scope>
    <source>
        <strain evidence="2">20211129_DDA</strain>
        <tissue evidence="2">Liver</tissue>
    </source>
</reference>
<feature type="region of interest" description="Disordered" evidence="1">
    <location>
        <begin position="1"/>
        <end position="45"/>
    </location>
</feature>
<dbReference type="EMBL" id="JANPWB010000009">
    <property type="protein sequence ID" value="KAJ1153279.1"/>
    <property type="molecule type" value="Genomic_DNA"/>
</dbReference>
<keyword evidence="3" id="KW-1185">Reference proteome</keyword>
<sequence length="115" mass="13119">MRGRRRALQRHDSLKGIREKSTEAVTDLNDGDPEGRRATRTRAPSKKCEAPDWAYLVRRVVLRAEPELSRVCGHGIRGGRLDGGEAGQQTRQRRTSRIYFNNKSLHVTLTWASQH</sequence>